<organism evidence="1 2">
    <name type="scientific">Paenibacillus protaetiae</name>
    <dbReference type="NCBI Taxonomy" id="2509456"/>
    <lineage>
        <taxon>Bacteria</taxon>
        <taxon>Bacillati</taxon>
        <taxon>Bacillota</taxon>
        <taxon>Bacilli</taxon>
        <taxon>Bacillales</taxon>
        <taxon>Paenibacillaceae</taxon>
        <taxon>Paenibacillus</taxon>
    </lineage>
</organism>
<name>A0A4P6EZ52_9BACL</name>
<dbReference type="EMBL" id="CP035492">
    <property type="protein sequence ID" value="QAY68412.1"/>
    <property type="molecule type" value="Genomic_DNA"/>
</dbReference>
<evidence type="ECO:0000313" key="2">
    <source>
        <dbReference type="Proteomes" id="UP000293568"/>
    </source>
</evidence>
<protein>
    <submittedName>
        <fullName evidence="1">Uncharacterized protein</fullName>
    </submittedName>
</protein>
<gene>
    <name evidence="1" type="ORF">ET464_07735</name>
</gene>
<reference evidence="1 2" key="1">
    <citation type="submission" date="2019-01" db="EMBL/GenBank/DDBJ databases">
        <title>Genome sequencing of strain FW100M-2.</title>
        <authorList>
            <person name="Heo J."/>
            <person name="Kim S.-J."/>
            <person name="Kim J.-S."/>
            <person name="Hong S.-B."/>
            <person name="Kwon S.-W."/>
        </authorList>
    </citation>
    <scope>NUCLEOTIDE SEQUENCE [LARGE SCALE GENOMIC DNA]</scope>
    <source>
        <strain evidence="1 2">FW100M-2</strain>
    </source>
</reference>
<keyword evidence="2" id="KW-1185">Reference proteome</keyword>
<accession>A0A4P6EZ52</accession>
<evidence type="ECO:0000313" key="1">
    <source>
        <dbReference type="EMBL" id="QAY68412.1"/>
    </source>
</evidence>
<dbReference type="AlphaFoldDB" id="A0A4P6EZ52"/>
<dbReference type="Proteomes" id="UP000293568">
    <property type="component" value="Chromosome"/>
</dbReference>
<dbReference type="KEGG" id="pprt:ET464_07735"/>
<sequence length="94" mass="11248">MPYVAHPDHHKKWCEHHKFRYVLLRTHSGYCIDGFIEHIDDHVVCLAVPAWPHDDRAFFGPGFYPYPFFPRRRFYRQVFPLGGLLGLSLLPFFF</sequence>
<proteinExistence type="predicted"/>
<dbReference type="OrthoDB" id="2943863at2"/>